<feature type="region of interest" description="Disordered" evidence="9">
    <location>
        <begin position="20"/>
        <end position="45"/>
    </location>
</feature>
<evidence type="ECO:0000256" key="6">
    <source>
        <dbReference type="ARBA" id="ARBA00023163"/>
    </source>
</evidence>
<dbReference type="InterPro" id="IPR031316">
    <property type="entry name" value="FlgM_C"/>
</dbReference>
<keyword evidence="12" id="KW-1185">Reference proteome</keyword>
<evidence type="ECO:0000259" key="10">
    <source>
        <dbReference type="Pfam" id="PF04316"/>
    </source>
</evidence>
<dbReference type="SUPFAM" id="SSF101498">
    <property type="entry name" value="Anti-sigma factor FlgM"/>
    <property type="match status" value="1"/>
</dbReference>
<proteinExistence type="inferred from homology"/>
<dbReference type="PATRIC" id="fig|42253.5.peg.2146"/>
<evidence type="ECO:0000256" key="2">
    <source>
        <dbReference type="ARBA" id="ARBA00017823"/>
    </source>
</evidence>
<evidence type="ECO:0000256" key="8">
    <source>
        <dbReference type="ARBA" id="ARBA00030117"/>
    </source>
</evidence>
<organism evidence="11 12">
    <name type="scientific">Nitrospira moscoviensis</name>
    <dbReference type="NCBI Taxonomy" id="42253"/>
    <lineage>
        <taxon>Bacteria</taxon>
        <taxon>Pseudomonadati</taxon>
        <taxon>Nitrospirota</taxon>
        <taxon>Nitrospiria</taxon>
        <taxon>Nitrospirales</taxon>
        <taxon>Nitrospiraceae</taxon>
        <taxon>Nitrospira</taxon>
    </lineage>
</organism>
<dbReference type="InterPro" id="IPR007412">
    <property type="entry name" value="FlgM"/>
</dbReference>
<dbReference type="AlphaFoldDB" id="A0A0K2GCB3"/>
<comment type="function">
    <text evidence="7">Responsible for the coupling of flagellin expression to flagellar assembly by preventing expression of the flagellin genes when a component of the middle class of proteins is defective. It negatively regulates flagellar genes by inhibiting the activity of FliA by directly binding to FliA.</text>
</comment>
<reference evidence="11 12" key="1">
    <citation type="journal article" date="2015" name="Proc. Natl. Acad. Sci. U.S.A.">
        <title>Expanded metabolic versatility of ubiquitous nitrite-oxidizing bacteria from the genus Nitrospira.</title>
        <authorList>
            <person name="Koch H."/>
            <person name="Lucker S."/>
            <person name="Albertsen M."/>
            <person name="Kitzinger K."/>
            <person name="Herbold C."/>
            <person name="Spieck E."/>
            <person name="Nielsen P.H."/>
            <person name="Wagner M."/>
            <person name="Daims H."/>
        </authorList>
    </citation>
    <scope>NUCLEOTIDE SEQUENCE [LARGE SCALE GENOMIC DNA]</scope>
    <source>
        <strain evidence="11 12">NSP M-1</strain>
    </source>
</reference>
<dbReference type="InterPro" id="IPR035890">
    <property type="entry name" value="Anti-sigma-28_factor_FlgM_sf"/>
</dbReference>
<evidence type="ECO:0000256" key="1">
    <source>
        <dbReference type="ARBA" id="ARBA00005322"/>
    </source>
</evidence>
<evidence type="ECO:0000313" key="12">
    <source>
        <dbReference type="Proteomes" id="UP000069205"/>
    </source>
</evidence>
<dbReference type="Proteomes" id="UP000069205">
    <property type="component" value="Chromosome"/>
</dbReference>
<gene>
    <name evidence="11" type="primary">flgM</name>
    <name evidence="11" type="ORF">NITMOv2_2178</name>
</gene>
<protein>
    <recommendedName>
        <fullName evidence="2">Negative regulator of flagellin synthesis</fullName>
    </recommendedName>
    <alternativeName>
        <fullName evidence="8">Anti-sigma-28 factor</fullName>
    </alternativeName>
</protein>
<feature type="compositionally biased region" description="Basic and acidic residues" evidence="9">
    <location>
        <begin position="36"/>
        <end position="45"/>
    </location>
</feature>
<evidence type="ECO:0000256" key="5">
    <source>
        <dbReference type="ARBA" id="ARBA00023015"/>
    </source>
</evidence>
<accession>A0A0K2GCB3</accession>
<evidence type="ECO:0000313" key="11">
    <source>
        <dbReference type="EMBL" id="ALA58595.1"/>
    </source>
</evidence>
<evidence type="ECO:0000256" key="3">
    <source>
        <dbReference type="ARBA" id="ARBA00022491"/>
    </source>
</evidence>
<dbReference type="Pfam" id="PF04316">
    <property type="entry name" value="FlgM"/>
    <property type="match status" value="1"/>
</dbReference>
<name>A0A0K2GCB3_NITMO</name>
<dbReference type="STRING" id="42253.NITMOv2_2178"/>
<keyword evidence="6" id="KW-0804">Transcription</keyword>
<dbReference type="OrthoDB" id="9797114at2"/>
<evidence type="ECO:0000256" key="7">
    <source>
        <dbReference type="ARBA" id="ARBA00024739"/>
    </source>
</evidence>
<evidence type="ECO:0000256" key="9">
    <source>
        <dbReference type="SAM" id="MobiDB-lite"/>
    </source>
</evidence>
<dbReference type="EMBL" id="CP011801">
    <property type="protein sequence ID" value="ALA58595.1"/>
    <property type="molecule type" value="Genomic_DNA"/>
</dbReference>
<feature type="domain" description="Anti-sigma-28 factor FlgM C-terminal" evidence="10">
    <location>
        <begin position="39"/>
        <end position="92"/>
    </location>
</feature>
<keyword evidence="5" id="KW-0805">Transcription regulation</keyword>
<dbReference type="RefSeq" id="WP_053379742.1">
    <property type="nucleotide sequence ID" value="NZ_CP011801.1"/>
</dbReference>
<dbReference type="GO" id="GO:0045892">
    <property type="term" value="P:negative regulation of DNA-templated transcription"/>
    <property type="evidence" value="ECO:0007669"/>
    <property type="project" value="InterPro"/>
</dbReference>
<sequence length="101" mass="10963">MQISGHGKADHLAKLLLGVQETEQAGAKHPAAQKQTGKDEVHISEQAKELQRIRALAGEPDEARAERVERIRQSIDSGTYDVSGRKVGDAILKQVLTDAVL</sequence>
<dbReference type="KEGG" id="nmv:NITMOv2_2178"/>
<keyword evidence="3" id="KW-0678">Repressor</keyword>
<keyword evidence="4" id="KW-1005">Bacterial flagellum biogenesis</keyword>
<evidence type="ECO:0000256" key="4">
    <source>
        <dbReference type="ARBA" id="ARBA00022795"/>
    </source>
</evidence>
<comment type="similarity">
    <text evidence="1">Belongs to the FlgM family.</text>
</comment>
<dbReference type="GO" id="GO:0044781">
    <property type="term" value="P:bacterial-type flagellum organization"/>
    <property type="evidence" value="ECO:0007669"/>
    <property type="project" value="UniProtKB-KW"/>
</dbReference>
<dbReference type="NCBIfam" id="TIGR03824">
    <property type="entry name" value="FlgM_jcvi"/>
    <property type="match status" value="1"/>
</dbReference>